<dbReference type="PANTHER" id="PTHR30055:SF234">
    <property type="entry name" value="HTH-TYPE TRANSCRIPTIONAL REGULATOR BETI"/>
    <property type="match status" value="1"/>
</dbReference>
<comment type="caution">
    <text evidence="6">The sequence shown here is derived from an EMBL/GenBank/DDBJ whole genome shotgun (WGS) entry which is preliminary data.</text>
</comment>
<dbReference type="SUPFAM" id="SSF46689">
    <property type="entry name" value="Homeodomain-like"/>
    <property type="match status" value="1"/>
</dbReference>
<protein>
    <submittedName>
        <fullName evidence="6">TetR family transcriptional regulator</fullName>
    </submittedName>
</protein>
<dbReference type="Pfam" id="PF00440">
    <property type="entry name" value="TetR_N"/>
    <property type="match status" value="1"/>
</dbReference>
<evidence type="ECO:0000313" key="6">
    <source>
        <dbReference type="EMBL" id="MEI4276969.1"/>
    </source>
</evidence>
<evidence type="ECO:0000259" key="5">
    <source>
        <dbReference type="PROSITE" id="PS50977"/>
    </source>
</evidence>
<feature type="domain" description="HTH tetR-type" evidence="5">
    <location>
        <begin position="19"/>
        <end position="79"/>
    </location>
</feature>
<dbReference type="RefSeq" id="WP_225234405.1">
    <property type="nucleotide sequence ID" value="NZ_JBAPLV010000001.1"/>
</dbReference>
<organism evidence="6 7">
    <name type="scientific">Klenkia terrae</name>
    <dbReference type="NCBI Taxonomy" id="1052259"/>
    <lineage>
        <taxon>Bacteria</taxon>
        <taxon>Bacillati</taxon>
        <taxon>Actinomycetota</taxon>
        <taxon>Actinomycetes</taxon>
        <taxon>Geodermatophilales</taxon>
        <taxon>Geodermatophilaceae</taxon>
        <taxon>Klenkia</taxon>
    </lineage>
</organism>
<accession>A0ABU8DZZ2</accession>
<evidence type="ECO:0000256" key="3">
    <source>
        <dbReference type="ARBA" id="ARBA00023163"/>
    </source>
</evidence>
<proteinExistence type="predicted"/>
<gene>
    <name evidence="6" type="ORF">UXQ13_00680</name>
</gene>
<dbReference type="InterPro" id="IPR050109">
    <property type="entry name" value="HTH-type_TetR-like_transc_reg"/>
</dbReference>
<name>A0ABU8DZZ2_9ACTN</name>
<sequence length="211" mass="21835">MSEPVKRRYDASARRERAAATRRVVVDAARHLLLAEGYPATTVPAVAAAAGVSAEFVYKNVGGRAALLAAVLDVALAGDEADVPMARRPAVTALAQETDPGAVLAGYVAVAVGVQQRVAPLLVAARAAASADGGAAEVLAKADRERLAGMTGLARHLLALGVPGDVERVRDVLWTCTAAELYDLLVTRRGWTAAAYGDFVLGTLRAALLAR</sequence>
<keyword evidence="3" id="KW-0804">Transcription</keyword>
<dbReference type="InterPro" id="IPR009057">
    <property type="entry name" value="Homeodomain-like_sf"/>
</dbReference>
<evidence type="ECO:0000313" key="7">
    <source>
        <dbReference type="Proteomes" id="UP001373496"/>
    </source>
</evidence>
<keyword evidence="1" id="KW-0805">Transcription regulation</keyword>
<dbReference type="PANTHER" id="PTHR30055">
    <property type="entry name" value="HTH-TYPE TRANSCRIPTIONAL REGULATOR RUTR"/>
    <property type="match status" value="1"/>
</dbReference>
<dbReference type="EMBL" id="JBAPLV010000001">
    <property type="protein sequence ID" value="MEI4276969.1"/>
    <property type="molecule type" value="Genomic_DNA"/>
</dbReference>
<keyword evidence="2 4" id="KW-0238">DNA-binding</keyword>
<evidence type="ECO:0000256" key="4">
    <source>
        <dbReference type="PROSITE-ProRule" id="PRU00335"/>
    </source>
</evidence>
<feature type="DNA-binding region" description="H-T-H motif" evidence="4">
    <location>
        <begin position="42"/>
        <end position="61"/>
    </location>
</feature>
<dbReference type="PROSITE" id="PS50977">
    <property type="entry name" value="HTH_TETR_2"/>
    <property type="match status" value="1"/>
</dbReference>
<reference evidence="6 7" key="1">
    <citation type="submission" date="2024-03" db="EMBL/GenBank/DDBJ databases">
        <title>Draft genome sequence of Klenkia terrae.</title>
        <authorList>
            <person name="Duangmal K."/>
            <person name="Chantavorakit T."/>
        </authorList>
    </citation>
    <scope>NUCLEOTIDE SEQUENCE [LARGE SCALE GENOMIC DNA]</scope>
    <source>
        <strain evidence="6 7">JCM 17786</strain>
    </source>
</reference>
<dbReference type="Gene3D" id="1.10.357.10">
    <property type="entry name" value="Tetracycline Repressor, domain 2"/>
    <property type="match status" value="1"/>
</dbReference>
<dbReference type="PRINTS" id="PR00455">
    <property type="entry name" value="HTHTETR"/>
</dbReference>
<evidence type="ECO:0000256" key="1">
    <source>
        <dbReference type="ARBA" id="ARBA00023015"/>
    </source>
</evidence>
<dbReference type="InterPro" id="IPR001647">
    <property type="entry name" value="HTH_TetR"/>
</dbReference>
<evidence type="ECO:0000256" key="2">
    <source>
        <dbReference type="ARBA" id="ARBA00023125"/>
    </source>
</evidence>
<keyword evidence="7" id="KW-1185">Reference proteome</keyword>
<dbReference type="Proteomes" id="UP001373496">
    <property type="component" value="Unassembled WGS sequence"/>
</dbReference>